<feature type="signal peptide" evidence="1">
    <location>
        <begin position="1"/>
        <end position="22"/>
    </location>
</feature>
<evidence type="ECO:0000313" key="3">
    <source>
        <dbReference type="Proteomes" id="UP000595074"/>
    </source>
</evidence>
<dbReference type="RefSeq" id="WP_197548850.1">
    <property type="nucleotide sequence ID" value="NZ_CP063164.1"/>
</dbReference>
<dbReference type="AlphaFoldDB" id="A0A7M1S602"/>
<name>A0A7M1S602_9BACT</name>
<protein>
    <recommendedName>
        <fullName evidence="4">Porin</fullName>
    </recommendedName>
</protein>
<dbReference type="KEGG" id="sinu:IMZ28_01320"/>
<dbReference type="InterPro" id="IPR023614">
    <property type="entry name" value="Porin_dom_sf"/>
</dbReference>
<keyword evidence="3" id="KW-1185">Reference proteome</keyword>
<dbReference type="SMR" id="A0A7M1S602"/>
<reference evidence="2 3" key="1">
    <citation type="submission" date="2020-10" db="EMBL/GenBank/DDBJ databases">
        <title>The genome of sulfurovum sp.</title>
        <authorList>
            <person name="Xie S."/>
            <person name="Shao Z."/>
            <person name="Jiang L."/>
        </authorList>
    </citation>
    <scope>NUCLEOTIDE SEQUENCE [LARGE SCALE GENOMIC DNA]</scope>
    <source>
        <strain evidence="2 3">ST-419</strain>
    </source>
</reference>
<evidence type="ECO:0000256" key="1">
    <source>
        <dbReference type="SAM" id="SignalP"/>
    </source>
</evidence>
<gene>
    <name evidence="2" type="ORF">IMZ28_01320</name>
</gene>
<dbReference type="Gene3D" id="2.40.160.10">
    <property type="entry name" value="Porin"/>
    <property type="match status" value="1"/>
</dbReference>
<proteinExistence type="predicted"/>
<organism evidence="2 3">
    <name type="scientific">Sulfurovum indicum</name>
    <dbReference type="NCBI Taxonomy" id="2779528"/>
    <lineage>
        <taxon>Bacteria</taxon>
        <taxon>Pseudomonadati</taxon>
        <taxon>Campylobacterota</taxon>
        <taxon>Epsilonproteobacteria</taxon>
        <taxon>Campylobacterales</taxon>
        <taxon>Sulfurovaceae</taxon>
        <taxon>Sulfurovum</taxon>
    </lineage>
</organism>
<accession>A0A7M1S602</accession>
<dbReference type="Proteomes" id="UP000595074">
    <property type="component" value="Chromosome"/>
</dbReference>
<dbReference type="SUPFAM" id="SSF56935">
    <property type="entry name" value="Porins"/>
    <property type="match status" value="1"/>
</dbReference>
<sequence>MKKTLLLSVVASTMIMAGGDIAPVEPVVEAPAAVSGWDFSGQAVVYYQTGDYATAPSGAVDADLFDQDGSRADFGLQLRAVNKDVVAGIGAGVEVTGLSTLNLENSIVSDVMQGVGNGDLDDMTDGGWISQMYLTYAIDNTSFKAGRQELPKSLSPFAFSEGWNVFKNTFDALLVVNTDIKDTTLVYAWVYGGNSNGLGALGSNLTDFNALNDDDGVHMLTVQNKSFEGVTLTGSWYFGSDMAVTDDINILWGDAKFGLAGLNVALQGGSVMSDAFLNDTRAFGAKIGGKIDMFDLSLSYSNVDDGDTGVFNVGGVKTPLYTQMILNQGFIASDNDTFVARAAVKALGGKIALAYDTTSDNSAANNDYQELDLVYKTKVFNDSTTLFAGYIYQDADAWAESQNNIRLWGRYNF</sequence>
<dbReference type="EMBL" id="CP063164">
    <property type="protein sequence ID" value="QOR62149.1"/>
    <property type="molecule type" value="Genomic_DNA"/>
</dbReference>
<evidence type="ECO:0000313" key="2">
    <source>
        <dbReference type="EMBL" id="QOR62149.1"/>
    </source>
</evidence>
<keyword evidence="1" id="KW-0732">Signal</keyword>
<evidence type="ECO:0008006" key="4">
    <source>
        <dbReference type="Google" id="ProtNLM"/>
    </source>
</evidence>
<feature type="chain" id="PRO_5029701152" description="Porin" evidence="1">
    <location>
        <begin position="23"/>
        <end position="413"/>
    </location>
</feature>